<evidence type="ECO:0000256" key="1">
    <source>
        <dbReference type="SAM" id="MobiDB-lite"/>
    </source>
</evidence>
<protein>
    <submittedName>
        <fullName evidence="2">Uncharacterized protein</fullName>
    </submittedName>
</protein>
<accession>A0A9Q3KL33</accession>
<dbReference type="EMBL" id="AVOT02113980">
    <property type="protein sequence ID" value="MBW0582989.1"/>
    <property type="molecule type" value="Genomic_DNA"/>
</dbReference>
<feature type="compositionally biased region" description="Basic and acidic residues" evidence="1">
    <location>
        <begin position="14"/>
        <end position="23"/>
    </location>
</feature>
<evidence type="ECO:0000313" key="2">
    <source>
        <dbReference type="EMBL" id="MBW0582989.1"/>
    </source>
</evidence>
<reference evidence="2" key="1">
    <citation type="submission" date="2021-03" db="EMBL/GenBank/DDBJ databases">
        <title>Draft genome sequence of rust myrtle Austropuccinia psidii MF-1, a brazilian biotype.</title>
        <authorList>
            <person name="Quecine M.C."/>
            <person name="Pachon D.M.R."/>
            <person name="Bonatelli M.L."/>
            <person name="Correr F.H."/>
            <person name="Franceschini L.M."/>
            <person name="Leite T.F."/>
            <person name="Margarido G.R.A."/>
            <person name="Almeida C.A."/>
            <person name="Ferrarezi J.A."/>
            <person name="Labate C.A."/>
        </authorList>
    </citation>
    <scope>NUCLEOTIDE SEQUENCE</scope>
    <source>
        <strain evidence="2">MF-1</strain>
    </source>
</reference>
<feature type="region of interest" description="Disordered" evidence="1">
    <location>
        <begin position="1"/>
        <end position="42"/>
    </location>
</feature>
<gene>
    <name evidence="2" type="ORF">O181_122704</name>
</gene>
<feature type="compositionally biased region" description="Basic and acidic residues" evidence="1">
    <location>
        <begin position="63"/>
        <end position="75"/>
    </location>
</feature>
<feature type="region of interest" description="Disordered" evidence="1">
    <location>
        <begin position="63"/>
        <end position="116"/>
    </location>
</feature>
<feature type="compositionally biased region" description="Polar residues" evidence="1">
    <location>
        <begin position="107"/>
        <end position="116"/>
    </location>
</feature>
<proteinExistence type="predicted"/>
<dbReference type="OrthoDB" id="2157866at2759"/>
<dbReference type="Proteomes" id="UP000765509">
    <property type="component" value="Unassembled WGS sequence"/>
</dbReference>
<comment type="caution">
    <text evidence="2">The sequence shown here is derived from an EMBL/GenBank/DDBJ whole genome shotgun (WGS) entry which is preliminary data.</text>
</comment>
<dbReference type="AlphaFoldDB" id="A0A9Q3KL33"/>
<name>A0A9Q3KL33_9BASI</name>
<sequence>MESQQEVQTPGAKRSQDKGESGHYQRHRIQTEPARSYSDPFGLIRSTFQDKTGIKREKQDFFQQEAERVRPHDPEDVAIQERSTTEPEIALSTSNRIRSPPHGRITPTKNGHSVVTPESNININEVWLQMSQF</sequence>
<evidence type="ECO:0000313" key="3">
    <source>
        <dbReference type="Proteomes" id="UP000765509"/>
    </source>
</evidence>
<organism evidence="2 3">
    <name type="scientific">Austropuccinia psidii MF-1</name>
    <dbReference type="NCBI Taxonomy" id="1389203"/>
    <lineage>
        <taxon>Eukaryota</taxon>
        <taxon>Fungi</taxon>
        <taxon>Dikarya</taxon>
        <taxon>Basidiomycota</taxon>
        <taxon>Pucciniomycotina</taxon>
        <taxon>Pucciniomycetes</taxon>
        <taxon>Pucciniales</taxon>
        <taxon>Sphaerophragmiaceae</taxon>
        <taxon>Austropuccinia</taxon>
    </lineage>
</organism>
<keyword evidence="3" id="KW-1185">Reference proteome</keyword>